<accession>A0A9D1K403</accession>
<dbReference type="AlphaFoldDB" id="A0A9D1K403"/>
<evidence type="ECO:0000313" key="2">
    <source>
        <dbReference type="Proteomes" id="UP000824139"/>
    </source>
</evidence>
<comment type="caution">
    <text evidence="1">The sequence shown here is derived from an EMBL/GenBank/DDBJ whole genome shotgun (WGS) entry which is preliminary data.</text>
</comment>
<gene>
    <name evidence="1" type="ORF">IAD41_06915</name>
</gene>
<reference evidence="1" key="1">
    <citation type="submission" date="2020-10" db="EMBL/GenBank/DDBJ databases">
        <authorList>
            <person name="Gilroy R."/>
        </authorList>
    </citation>
    <scope>NUCLEOTIDE SEQUENCE</scope>
    <source>
        <strain evidence="1">CHK152-2994</strain>
    </source>
</reference>
<protein>
    <submittedName>
        <fullName evidence="1">Uncharacterized protein</fullName>
    </submittedName>
</protein>
<dbReference type="Proteomes" id="UP000824139">
    <property type="component" value="Unassembled WGS sequence"/>
</dbReference>
<sequence>MNDDIKNEFYELHEKFFSLKCLFMCMDNTLNFCSNEYPDIYYLYEFSQIIADEFEKTETLFDKLETNLY</sequence>
<evidence type="ECO:0000313" key="1">
    <source>
        <dbReference type="EMBL" id="HIS83317.1"/>
    </source>
</evidence>
<dbReference type="EMBL" id="DVJO01000153">
    <property type="protein sequence ID" value="HIS83317.1"/>
    <property type="molecule type" value="Genomic_DNA"/>
</dbReference>
<reference evidence="1" key="2">
    <citation type="journal article" date="2021" name="PeerJ">
        <title>Extensive microbial diversity within the chicken gut microbiome revealed by metagenomics and culture.</title>
        <authorList>
            <person name="Gilroy R."/>
            <person name="Ravi A."/>
            <person name="Getino M."/>
            <person name="Pursley I."/>
            <person name="Horton D.L."/>
            <person name="Alikhan N.F."/>
            <person name="Baker D."/>
            <person name="Gharbi K."/>
            <person name="Hall N."/>
            <person name="Watson M."/>
            <person name="Adriaenssens E.M."/>
            <person name="Foster-Nyarko E."/>
            <person name="Jarju S."/>
            <person name="Secka A."/>
            <person name="Antonio M."/>
            <person name="Oren A."/>
            <person name="Chaudhuri R.R."/>
            <person name="La Ragione R."/>
            <person name="Hildebrand F."/>
            <person name="Pallen M.J."/>
        </authorList>
    </citation>
    <scope>NUCLEOTIDE SEQUENCE</scope>
    <source>
        <strain evidence="1">CHK152-2994</strain>
    </source>
</reference>
<proteinExistence type="predicted"/>
<name>A0A9D1K403_9BACT</name>
<organism evidence="1 2">
    <name type="scientific">Candidatus Scatenecus faecavium</name>
    <dbReference type="NCBI Taxonomy" id="2840915"/>
    <lineage>
        <taxon>Bacteria</taxon>
        <taxon>Candidatus Scatenecus</taxon>
    </lineage>
</organism>